<dbReference type="PANTHER" id="PTHR43766">
    <property type="entry name" value="TRYPTOPHAN--TRNA LIGASE, MITOCHONDRIAL"/>
    <property type="match status" value="1"/>
</dbReference>
<keyword evidence="12" id="KW-1185">Reference proteome</keyword>
<reference evidence="11" key="1">
    <citation type="journal article" date="2019" name="Environ. Microbiol.">
        <title>Fungal ecological strategies reflected in gene transcription - a case study of two litter decomposers.</title>
        <authorList>
            <person name="Barbi F."/>
            <person name="Kohler A."/>
            <person name="Barry K."/>
            <person name="Baskaran P."/>
            <person name="Daum C."/>
            <person name="Fauchery L."/>
            <person name="Ihrmark K."/>
            <person name="Kuo A."/>
            <person name="LaButti K."/>
            <person name="Lipzen A."/>
            <person name="Morin E."/>
            <person name="Grigoriev I.V."/>
            <person name="Henrissat B."/>
            <person name="Lindahl B."/>
            <person name="Martin F."/>
        </authorList>
    </citation>
    <scope>NUCLEOTIDE SEQUENCE</scope>
    <source>
        <strain evidence="11">JB14</strain>
    </source>
</reference>
<accession>A0A6A4H3H4</accession>
<evidence type="ECO:0000256" key="9">
    <source>
        <dbReference type="RuleBase" id="RU363036"/>
    </source>
</evidence>
<dbReference type="GO" id="GO:0005524">
    <property type="term" value="F:ATP binding"/>
    <property type="evidence" value="ECO:0007669"/>
    <property type="project" value="UniProtKB-KW"/>
</dbReference>
<evidence type="ECO:0000256" key="5">
    <source>
        <dbReference type="ARBA" id="ARBA00022840"/>
    </source>
</evidence>
<gene>
    <name evidence="11" type="ORF">BT96DRAFT_1057494</name>
</gene>
<proteinExistence type="inferred from homology"/>
<sequence length="335" mass="37726">MCRTMSGRARQLPRRALQLQNQPNHELFFSIVGWHVIMLPQSPSELVKQKLDMLAVLLAIGEHNPNHTELAWIFNCLTSVGRLRRMTAWKSRLAASKNFGDTQVDETGLNVGLFTYPVLQATDTLLYKATHVPVGEDQTQHLELCRDIADQFNRTFKGKPVMGLFFPRPHSSNPLAHNPTFRILSLRDPTSKMSKSTPIPNPSESSQISSKICSAVTDSILGDTYDPVGRPGTANLLRILRACNELNNNNNTNTDSDADTALHSTALHYASKNHGALEADVVEAIEEMFKSTRAEYEKIHREKRYLRRVAREGAEKARERTEVTMREVRERAGLL</sequence>
<dbReference type="PRINTS" id="PR01039">
    <property type="entry name" value="TRNASYNTHTRP"/>
</dbReference>
<evidence type="ECO:0000256" key="7">
    <source>
        <dbReference type="ARBA" id="ARBA00023146"/>
    </source>
</evidence>
<dbReference type="Gene3D" id="1.10.240.10">
    <property type="entry name" value="Tyrosyl-Transfer RNA Synthetase"/>
    <property type="match status" value="1"/>
</dbReference>
<dbReference type="InterPro" id="IPR014729">
    <property type="entry name" value="Rossmann-like_a/b/a_fold"/>
</dbReference>
<dbReference type="EC" id="6.1.1.2" evidence="2"/>
<organism evidence="11 12">
    <name type="scientific">Gymnopus androsaceus JB14</name>
    <dbReference type="NCBI Taxonomy" id="1447944"/>
    <lineage>
        <taxon>Eukaryota</taxon>
        <taxon>Fungi</taxon>
        <taxon>Dikarya</taxon>
        <taxon>Basidiomycota</taxon>
        <taxon>Agaricomycotina</taxon>
        <taxon>Agaricomycetes</taxon>
        <taxon>Agaricomycetidae</taxon>
        <taxon>Agaricales</taxon>
        <taxon>Marasmiineae</taxon>
        <taxon>Omphalotaceae</taxon>
        <taxon>Gymnopus</taxon>
    </lineage>
</organism>
<keyword evidence="7 9" id="KW-0030">Aminoacyl-tRNA synthetase</keyword>
<comment type="similarity">
    <text evidence="1 9">Belongs to the class-I aminoacyl-tRNA synthetase family.</text>
</comment>
<evidence type="ECO:0000256" key="2">
    <source>
        <dbReference type="ARBA" id="ARBA00013161"/>
    </source>
</evidence>
<dbReference type="GO" id="GO:0016740">
    <property type="term" value="F:transferase activity"/>
    <property type="evidence" value="ECO:0007669"/>
    <property type="project" value="UniProtKB-KW"/>
</dbReference>
<dbReference type="Pfam" id="PF00579">
    <property type="entry name" value="tRNA-synt_1b"/>
    <property type="match status" value="1"/>
</dbReference>
<dbReference type="GO" id="GO:0070183">
    <property type="term" value="P:mitochondrial tryptophanyl-tRNA aminoacylation"/>
    <property type="evidence" value="ECO:0007669"/>
    <property type="project" value="TreeGrafter"/>
</dbReference>
<protein>
    <recommendedName>
        <fullName evidence="2">tryptophan--tRNA ligase</fullName>
        <ecNumber evidence="2">6.1.1.2</ecNumber>
    </recommendedName>
    <alternativeName>
        <fullName evidence="8">Tryptophanyl-tRNA synthetase</fullName>
    </alternativeName>
</protein>
<keyword evidence="4 9" id="KW-0547">Nucleotide-binding</keyword>
<evidence type="ECO:0000256" key="10">
    <source>
        <dbReference type="SAM" id="Coils"/>
    </source>
</evidence>
<evidence type="ECO:0000256" key="8">
    <source>
        <dbReference type="ARBA" id="ARBA00030268"/>
    </source>
</evidence>
<dbReference type="EMBL" id="ML769599">
    <property type="protein sequence ID" value="KAE9392293.1"/>
    <property type="molecule type" value="Genomic_DNA"/>
</dbReference>
<dbReference type="InterPro" id="IPR002305">
    <property type="entry name" value="aa-tRNA-synth_Ic"/>
</dbReference>
<keyword evidence="5 9" id="KW-0067">ATP-binding</keyword>
<evidence type="ECO:0000256" key="6">
    <source>
        <dbReference type="ARBA" id="ARBA00022917"/>
    </source>
</evidence>
<dbReference type="InterPro" id="IPR002306">
    <property type="entry name" value="Trp-tRNA-ligase"/>
</dbReference>
<keyword evidence="10" id="KW-0175">Coiled coil</keyword>
<keyword evidence="6 9" id="KW-0648">Protein biosynthesis</keyword>
<evidence type="ECO:0000256" key="4">
    <source>
        <dbReference type="ARBA" id="ARBA00022741"/>
    </source>
</evidence>
<dbReference type="InterPro" id="IPR050203">
    <property type="entry name" value="Trp-tRNA_synthetase"/>
</dbReference>
<evidence type="ECO:0000256" key="1">
    <source>
        <dbReference type="ARBA" id="ARBA00005594"/>
    </source>
</evidence>
<evidence type="ECO:0000313" key="12">
    <source>
        <dbReference type="Proteomes" id="UP000799118"/>
    </source>
</evidence>
<evidence type="ECO:0000256" key="3">
    <source>
        <dbReference type="ARBA" id="ARBA00022598"/>
    </source>
</evidence>
<dbReference type="SUPFAM" id="SSF52374">
    <property type="entry name" value="Nucleotidylyl transferase"/>
    <property type="match status" value="1"/>
</dbReference>
<dbReference type="PANTHER" id="PTHR43766:SF1">
    <property type="entry name" value="TRYPTOPHAN--TRNA LIGASE, MITOCHONDRIAL"/>
    <property type="match status" value="1"/>
</dbReference>
<dbReference type="AlphaFoldDB" id="A0A6A4H3H4"/>
<dbReference type="Gene3D" id="3.40.50.620">
    <property type="entry name" value="HUPs"/>
    <property type="match status" value="1"/>
</dbReference>
<evidence type="ECO:0000313" key="11">
    <source>
        <dbReference type="EMBL" id="KAE9392293.1"/>
    </source>
</evidence>
<dbReference type="GO" id="GO:0005759">
    <property type="term" value="C:mitochondrial matrix"/>
    <property type="evidence" value="ECO:0007669"/>
    <property type="project" value="TreeGrafter"/>
</dbReference>
<feature type="coiled-coil region" evidence="10">
    <location>
        <begin position="282"/>
        <end position="331"/>
    </location>
</feature>
<dbReference type="Proteomes" id="UP000799118">
    <property type="component" value="Unassembled WGS sequence"/>
</dbReference>
<keyword evidence="11" id="KW-0808">Transferase</keyword>
<dbReference type="GO" id="GO:0004830">
    <property type="term" value="F:tryptophan-tRNA ligase activity"/>
    <property type="evidence" value="ECO:0007669"/>
    <property type="project" value="UniProtKB-EC"/>
</dbReference>
<dbReference type="OrthoDB" id="15808at2759"/>
<keyword evidence="3 9" id="KW-0436">Ligase</keyword>
<name>A0A6A4H3H4_9AGAR</name>